<dbReference type="PANTHER" id="PTHR12640:SF2">
    <property type="entry name" value="DOLICHYL-DIPHOSPHOOLIGOSACCHARIDE--PROTEIN GLYCOSYLTRANSFERASE SUBUNIT 2"/>
    <property type="match status" value="1"/>
</dbReference>
<dbReference type="Proteomes" id="UP000245207">
    <property type="component" value="Unassembled WGS sequence"/>
</dbReference>
<evidence type="ECO:0000313" key="3">
    <source>
        <dbReference type="EMBL" id="PWA53604.1"/>
    </source>
</evidence>
<keyword evidence="1" id="KW-1133">Transmembrane helix</keyword>
<accession>A0A2U1LXC3</accession>
<dbReference type="UniPathway" id="UPA00378"/>
<comment type="caution">
    <text evidence="3">The sequence shown here is derived from an EMBL/GenBank/DDBJ whole genome shotgun (WGS) entry which is preliminary data.</text>
</comment>
<dbReference type="STRING" id="35608.A0A2U1LXC3"/>
<comment type="function">
    <text evidence="1">Subunit of the oligosaccharyl transferase (OST) complex that catalyzes the initial transfer of a defined glycan (Glc(3)Man(9)GlcNAc(2) in eukaryotes) from the lipid carrier dolichol-pyrophosphate to an asparagine residue within an Asn-X-Ser/Thr consensus motif in nascent polypeptide chains, the first step in protein N-glycosylation. N-glycosylation occurs cotranslationally and the complex associates with the Sec61 complex at the channel-forming translocon complex that mediates protein translocation across the endoplasmic reticulum (ER). All subunits are required for a maximal enzyme activity.</text>
</comment>
<keyword evidence="1" id="KW-0472">Membrane</keyword>
<evidence type="ECO:0000259" key="2">
    <source>
        <dbReference type="Pfam" id="PF05817"/>
    </source>
</evidence>
<sequence length="303" mass="33218">MGIRGSINPLLMHMHDIAAAEPFIELLLIVIAGCYHYIIGSCCFSFMFLFMVIRIDVDMNVRVLHTLLLVMLSATGDRLSLVLSSCMRNQYVDSVGQKNIDVVLGAVYSFVRFHRGIAAKDDSCIQKQPLKVQMKLFQSGRSWLLRKLKHQLKSYKTTGPGASGHQGPLSATSAVVRGLTAFAATSGSLNIPEDKILGLARFFLGIGIPGNSKDLYYQIDALSCLENNGYRLSLTSKDKLKVRVSTVLGSSAPPLSVKLMQVFSSGSKDASVLKQELHFDPKEAIYTLEALPEGVDIGRILLH</sequence>
<comment type="subcellular location">
    <subcellularLocation>
        <location evidence="1">Endoplasmic reticulum membrane</location>
        <topology evidence="1">Multi-pass membrane protein</topology>
    </subcellularLocation>
</comment>
<keyword evidence="1" id="KW-0256">Endoplasmic reticulum</keyword>
<comment type="similarity">
    <text evidence="1">Belongs to the SWP1 family.</text>
</comment>
<organism evidence="3 4">
    <name type="scientific">Artemisia annua</name>
    <name type="common">Sweet wormwood</name>
    <dbReference type="NCBI Taxonomy" id="35608"/>
    <lineage>
        <taxon>Eukaryota</taxon>
        <taxon>Viridiplantae</taxon>
        <taxon>Streptophyta</taxon>
        <taxon>Embryophyta</taxon>
        <taxon>Tracheophyta</taxon>
        <taxon>Spermatophyta</taxon>
        <taxon>Magnoliopsida</taxon>
        <taxon>eudicotyledons</taxon>
        <taxon>Gunneridae</taxon>
        <taxon>Pentapetalae</taxon>
        <taxon>asterids</taxon>
        <taxon>campanulids</taxon>
        <taxon>Asterales</taxon>
        <taxon>Asteraceae</taxon>
        <taxon>Asteroideae</taxon>
        <taxon>Anthemideae</taxon>
        <taxon>Artemisiinae</taxon>
        <taxon>Artemisia</taxon>
    </lineage>
</organism>
<feature type="domain" description="Ribophorin II N-terminal" evidence="2">
    <location>
        <begin position="165"/>
        <end position="226"/>
    </location>
</feature>
<dbReference type="AlphaFoldDB" id="A0A2U1LXC3"/>
<comment type="pathway">
    <text evidence="1">Protein modification; protein glycosylation.</text>
</comment>
<feature type="transmembrane region" description="Helical" evidence="1">
    <location>
        <begin position="26"/>
        <end position="51"/>
    </location>
</feature>
<name>A0A2U1LXC3_ARTAN</name>
<dbReference type="PANTHER" id="PTHR12640">
    <property type="entry name" value="RIBOPHORIN II"/>
    <property type="match status" value="1"/>
</dbReference>
<dbReference type="GO" id="GO:0008250">
    <property type="term" value="C:oligosaccharyltransferase complex"/>
    <property type="evidence" value="ECO:0007669"/>
    <property type="project" value="UniProtKB-UniRule"/>
</dbReference>
<dbReference type="EMBL" id="PKPP01007357">
    <property type="protein sequence ID" value="PWA53604.1"/>
    <property type="molecule type" value="Genomic_DNA"/>
</dbReference>
<evidence type="ECO:0000256" key="1">
    <source>
        <dbReference type="RuleBase" id="RU366029"/>
    </source>
</evidence>
<protein>
    <recommendedName>
        <fullName evidence="1">Dolichyl-diphosphooligosaccharide--protein glycosyltransferase subunit 2</fullName>
    </recommendedName>
    <alternativeName>
        <fullName evidence="1">Ribophorin-2</fullName>
    </alternativeName>
</protein>
<evidence type="ECO:0000313" key="4">
    <source>
        <dbReference type="Proteomes" id="UP000245207"/>
    </source>
</evidence>
<dbReference type="GO" id="GO:0006487">
    <property type="term" value="P:protein N-linked glycosylation"/>
    <property type="evidence" value="ECO:0007669"/>
    <property type="project" value="UniProtKB-UniRule"/>
</dbReference>
<dbReference type="InterPro" id="IPR008814">
    <property type="entry name" value="Swp1"/>
</dbReference>
<keyword evidence="4" id="KW-1185">Reference proteome</keyword>
<comment type="caution">
    <text evidence="1">Lacks conserved residue(s) required for the propagation of feature annotation.</text>
</comment>
<keyword evidence="1" id="KW-0812">Transmembrane</keyword>
<proteinExistence type="inferred from homology"/>
<reference evidence="3 4" key="1">
    <citation type="journal article" date="2018" name="Mol. Plant">
        <title>The genome of Artemisia annua provides insight into the evolution of Asteraceae family and artemisinin biosynthesis.</title>
        <authorList>
            <person name="Shen Q."/>
            <person name="Zhang L."/>
            <person name="Liao Z."/>
            <person name="Wang S."/>
            <person name="Yan T."/>
            <person name="Shi P."/>
            <person name="Liu M."/>
            <person name="Fu X."/>
            <person name="Pan Q."/>
            <person name="Wang Y."/>
            <person name="Lv Z."/>
            <person name="Lu X."/>
            <person name="Zhang F."/>
            <person name="Jiang W."/>
            <person name="Ma Y."/>
            <person name="Chen M."/>
            <person name="Hao X."/>
            <person name="Li L."/>
            <person name="Tang Y."/>
            <person name="Lv G."/>
            <person name="Zhou Y."/>
            <person name="Sun X."/>
            <person name="Brodelius P.E."/>
            <person name="Rose J.K.C."/>
            <person name="Tang K."/>
        </authorList>
    </citation>
    <scope>NUCLEOTIDE SEQUENCE [LARGE SCALE GENOMIC DNA]</scope>
    <source>
        <strain evidence="4">cv. Huhao1</strain>
        <tissue evidence="3">Leaf</tissue>
    </source>
</reference>
<dbReference type="Pfam" id="PF05817">
    <property type="entry name" value="Ribophorin_II"/>
    <property type="match status" value="1"/>
</dbReference>
<gene>
    <name evidence="3" type="ORF">CTI12_AA442900</name>
</gene>
<dbReference type="InterPro" id="IPR055373">
    <property type="entry name" value="Ribophorin_II_N"/>
</dbReference>
<dbReference type="OrthoDB" id="432292at2759"/>
<comment type="subunit">
    <text evidence="1">Component of the oligosaccharyltransferase (OST) complex.</text>
</comment>